<comment type="caution">
    <text evidence="4">The sequence shown here is derived from an EMBL/GenBank/DDBJ whole genome shotgun (WGS) entry which is preliminary data.</text>
</comment>
<dbReference type="InterPro" id="IPR028203">
    <property type="entry name" value="PSII_CF48-like_dom"/>
</dbReference>
<feature type="transmembrane region" description="Helical" evidence="2">
    <location>
        <begin position="207"/>
        <end position="228"/>
    </location>
</feature>
<name>A0AAE0LDH1_9CHLO</name>
<gene>
    <name evidence="4" type="ORF">CYMTET_10943</name>
</gene>
<keyword evidence="5" id="KW-1185">Reference proteome</keyword>
<organism evidence="4 5">
    <name type="scientific">Cymbomonas tetramitiformis</name>
    <dbReference type="NCBI Taxonomy" id="36881"/>
    <lineage>
        <taxon>Eukaryota</taxon>
        <taxon>Viridiplantae</taxon>
        <taxon>Chlorophyta</taxon>
        <taxon>Pyramimonadophyceae</taxon>
        <taxon>Pyramimonadales</taxon>
        <taxon>Pyramimonadaceae</taxon>
        <taxon>Cymbomonas</taxon>
    </lineage>
</organism>
<feature type="non-terminal residue" evidence="4">
    <location>
        <position position="1"/>
    </location>
</feature>
<sequence>PLSSVFFTNATHGWVCGDAGTIQGTTDGGNTWITSPPETTADLFSIVMDEEGQTGWAVGAGGAIIRSRDGGVSWKVFVQGYTAASSEYYTSDGITLYVVKEWRPRGGSTQFLDNICWNTGFMASGAVGEVKTFLCRPPYPPSPPPRSPLDPSPPPPPPSPPPPPPQPPPPRPPFLPAPAISPMPKPLEAALDQIDTSEEKSLEEQGWFLALIIGGLCIVGAASFFFALKGAGLIATQSMYKHVDEVQPFSSPKSPYV</sequence>
<proteinExistence type="predicted"/>
<dbReference type="EMBL" id="LGRX02003918">
    <property type="protein sequence ID" value="KAK3281253.1"/>
    <property type="molecule type" value="Genomic_DNA"/>
</dbReference>
<evidence type="ECO:0000313" key="4">
    <source>
        <dbReference type="EMBL" id="KAK3281253.1"/>
    </source>
</evidence>
<dbReference type="InterPro" id="IPR015943">
    <property type="entry name" value="WD40/YVTN_repeat-like_dom_sf"/>
</dbReference>
<feature type="domain" description="Photosynthesis system II assembly factor Ycf48/Hcf136-like" evidence="3">
    <location>
        <begin position="5"/>
        <end position="75"/>
    </location>
</feature>
<evidence type="ECO:0000313" key="5">
    <source>
        <dbReference type="Proteomes" id="UP001190700"/>
    </source>
</evidence>
<protein>
    <recommendedName>
        <fullName evidence="3">Photosynthesis system II assembly factor Ycf48/Hcf136-like domain-containing protein</fullName>
    </recommendedName>
</protein>
<dbReference type="SUPFAM" id="SSF110296">
    <property type="entry name" value="Oligoxyloglucan reducing end-specific cellobiohydrolase"/>
    <property type="match status" value="1"/>
</dbReference>
<keyword evidence="2" id="KW-1133">Transmembrane helix</keyword>
<reference evidence="4 5" key="1">
    <citation type="journal article" date="2015" name="Genome Biol. Evol.">
        <title>Comparative Genomics of a Bacterivorous Green Alga Reveals Evolutionary Causalities and Consequences of Phago-Mixotrophic Mode of Nutrition.</title>
        <authorList>
            <person name="Burns J.A."/>
            <person name="Paasch A."/>
            <person name="Narechania A."/>
            <person name="Kim E."/>
        </authorList>
    </citation>
    <scope>NUCLEOTIDE SEQUENCE [LARGE SCALE GENOMIC DNA]</scope>
    <source>
        <strain evidence="4 5">PLY_AMNH</strain>
    </source>
</reference>
<evidence type="ECO:0000256" key="1">
    <source>
        <dbReference type="SAM" id="MobiDB-lite"/>
    </source>
</evidence>
<keyword evidence="2" id="KW-0472">Membrane</keyword>
<dbReference type="Gene3D" id="2.130.10.10">
    <property type="entry name" value="YVTN repeat-like/Quinoprotein amine dehydrogenase"/>
    <property type="match status" value="1"/>
</dbReference>
<dbReference type="AlphaFoldDB" id="A0AAE0LDH1"/>
<accession>A0AAE0LDH1</accession>
<dbReference type="Proteomes" id="UP001190700">
    <property type="component" value="Unassembled WGS sequence"/>
</dbReference>
<keyword evidence="2" id="KW-0812">Transmembrane</keyword>
<dbReference type="Pfam" id="PF14870">
    <property type="entry name" value="PSII_BNR"/>
    <property type="match status" value="1"/>
</dbReference>
<evidence type="ECO:0000256" key="2">
    <source>
        <dbReference type="SAM" id="Phobius"/>
    </source>
</evidence>
<feature type="region of interest" description="Disordered" evidence="1">
    <location>
        <begin position="141"/>
        <end position="179"/>
    </location>
</feature>
<evidence type="ECO:0000259" key="3">
    <source>
        <dbReference type="Pfam" id="PF14870"/>
    </source>
</evidence>